<evidence type="ECO:0000256" key="4">
    <source>
        <dbReference type="ARBA" id="ARBA00012925"/>
    </source>
</evidence>
<evidence type="ECO:0000313" key="12">
    <source>
        <dbReference type="Proteomes" id="UP001153678"/>
    </source>
</evidence>
<dbReference type="InterPro" id="IPR023561">
    <property type="entry name" value="Carbonic_anhydrase_a-class"/>
</dbReference>
<dbReference type="GO" id="GO:0008270">
    <property type="term" value="F:zinc ion binding"/>
    <property type="evidence" value="ECO:0007669"/>
    <property type="project" value="UniProtKB-UniRule"/>
</dbReference>
<keyword evidence="5 9" id="KW-0479">Metal-binding</keyword>
<dbReference type="GO" id="GO:0004089">
    <property type="term" value="F:carbonate dehydratase activity"/>
    <property type="evidence" value="ECO:0007669"/>
    <property type="project" value="UniProtKB-UniRule"/>
</dbReference>
<dbReference type="SMART" id="SM01057">
    <property type="entry name" value="Carb_anhydrase"/>
    <property type="match status" value="1"/>
</dbReference>
<dbReference type="InterPro" id="IPR036398">
    <property type="entry name" value="CA_dom_sf"/>
</dbReference>
<evidence type="ECO:0000256" key="3">
    <source>
        <dbReference type="ARBA" id="ARBA00010718"/>
    </source>
</evidence>
<dbReference type="InterPro" id="IPR001148">
    <property type="entry name" value="CA_dom"/>
</dbReference>
<dbReference type="PANTHER" id="PTHR18952:SF265">
    <property type="entry name" value="CARBONIC ANHYDRASE"/>
    <property type="match status" value="1"/>
</dbReference>
<keyword evidence="7 9" id="KW-0456">Lyase</keyword>
<evidence type="ECO:0000313" key="11">
    <source>
        <dbReference type="EMBL" id="CAI2183265.1"/>
    </source>
</evidence>
<feature type="chain" id="PRO_5041018840" description="Carbonic anhydrase" evidence="9">
    <location>
        <begin position="23"/>
        <end position="248"/>
    </location>
</feature>
<comment type="cofactor">
    <cofactor evidence="1 9">
        <name>Zn(2+)</name>
        <dbReference type="ChEBI" id="CHEBI:29105"/>
    </cofactor>
</comment>
<comment type="function">
    <text evidence="2 9">Reversible hydration of carbon dioxide.</text>
</comment>
<evidence type="ECO:0000259" key="10">
    <source>
        <dbReference type="PROSITE" id="PS51144"/>
    </source>
</evidence>
<organism evidence="11 12">
    <name type="scientific">Funneliformis geosporum</name>
    <dbReference type="NCBI Taxonomy" id="1117311"/>
    <lineage>
        <taxon>Eukaryota</taxon>
        <taxon>Fungi</taxon>
        <taxon>Fungi incertae sedis</taxon>
        <taxon>Mucoromycota</taxon>
        <taxon>Glomeromycotina</taxon>
        <taxon>Glomeromycetes</taxon>
        <taxon>Glomerales</taxon>
        <taxon>Glomeraceae</taxon>
        <taxon>Funneliformis</taxon>
    </lineage>
</organism>
<evidence type="ECO:0000256" key="5">
    <source>
        <dbReference type="ARBA" id="ARBA00022723"/>
    </source>
</evidence>
<dbReference type="PROSITE" id="PS00162">
    <property type="entry name" value="ALPHA_CA_1"/>
    <property type="match status" value="1"/>
</dbReference>
<accession>A0A9W4SY22</accession>
<dbReference type="SUPFAM" id="SSF51069">
    <property type="entry name" value="Carbonic anhydrase"/>
    <property type="match status" value="1"/>
</dbReference>
<comment type="similarity">
    <text evidence="3 9">Belongs to the alpha-carbonic anhydrase family.</text>
</comment>
<evidence type="ECO:0000256" key="6">
    <source>
        <dbReference type="ARBA" id="ARBA00022833"/>
    </source>
</evidence>
<feature type="domain" description="Alpha-carbonic anhydrase" evidence="10">
    <location>
        <begin position="25"/>
        <end position="248"/>
    </location>
</feature>
<evidence type="ECO:0000256" key="7">
    <source>
        <dbReference type="ARBA" id="ARBA00023239"/>
    </source>
</evidence>
<dbReference type="InterPro" id="IPR018338">
    <property type="entry name" value="Carbonic_anhydrase_a-class_CS"/>
</dbReference>
<proteinExistence type="inferred from homology"/>
<comment type="catalytic activity">
    <reaction evidence="8 9">
        <text>hydrogencarbonate + H(+) = CO2 + H2O</text>
        <dbReference type="Rhea" id="RHEA:10748"/>
        <dbReference type="ChEBI" id="CHEBI:15377"/>
        <dbReference type="ChEBI" id="CHEBI:15378"/>
        <dbReference type="ChEBI" id="CHEBI:16526"/>
        <dbReference type="ChEBI" id="CHEBI:17544"/>
        <dbReference type="EC" id="4.2.1.1"/>
    </reaction>
</comment>
<evidence type="ECO:0000256" key="8">
    <source>
        <dbReference type="ARBA" id="ARBA00048348"/>
    </source>
</evidence>
<dbReference type="OrthoDB" id="429145at2759"/>
<dbReference type="EMBL" id="CAMKVN010002981">
    <property type="protein sequence ID" value="CAI2183265.1"/>
    <property type="molecule type" value="Genomic_DNA"/>
</dbReference>
<dbReference type="EC" id="4.2.1.1" evidence="4 9"/>
<dbReference type="Pfam" id="PF00194">
    <property type="entry name" value="Carb_anhydrase"/>
    <property type="match status" value="1"/>
</dbReference>
<reference evidence="11" key="1">
    <citation type="submission" date="2022-08" db="EMBL/GenBank/DDBJ databases">
        <authorList>
            <person name="Kallberg Y."/>
            <person name="Tangrot J."/>
            <person name="Rosling A."/>
        </authorList>
    </citation>
    <scope>NUCLEOTIDE SEQUENCE</scope>
    <source>
        <strain evidence="11">Wild A</strain>
    </source>
</reference>
<dbReference type="AlphaFoldDB" id="A0A9W4SY22"/>
<evidence type="ECO:0000256" key="1">
    <source>
        <dbReference type="ARBA" id="ARBA00001947"/>
    </source>
</evidence>
<sequence>MKSFSILASITLVFVSSRMIHTKDIDYSYSGITGPMFWADLEGSDEICSSGKYQSPIDIPQEEIHKFSKPDYVTFEDAENVEIVNNGHTIQISNKENILPATMKIGNDHYDLAQFHFHTPSEHLVDGKYFDVEVHFVFQTKEGNLSVIGIFYDVSKNQNDFLCPIIDNLPLKKNDSLLIEFIKLSSVLEDIDYMNQAYTYPGSLTTPPCSEGVIWWVNKIVQPISLKQYKQLRDVMGFNSRFPQVINY</sequence>
<protein>
    <recommendedName>
        <fullName evidence="4 9">Carbonic anhydrase</fullName>
        <ecNumber evidence="4 9">4.2.1.1</ecNumber>
    </recommendedName>
</protein>
<dbReference type="InterPro" id="IPR041891">
    <property type="entry name" value="Alpha_CA_prokaryot-like"/>
</dbReference>
<keyword evidence="12" id="KW-1185">Reference proteome</keyword>
<keyword evidence="6 9" id="KW-0862">Zinc</keyword>
<dbReference type="Gene3D" id="3.10.200.10">
    <property type="entry name" value="Alpha carbonic anhydrase"/>
    <property type="match status" value="1"/>
</dbReference>
<comment type="caution">
    <text evidence="11">The sequence shown here is derived from an EMBL/GenBank/DDBJ whole genome shotgun (WGS) entry which is preliminary data.</text>
</comment>
<evidence type="ECO:0000256" key="9">
    <source>
        <dbReference type="RuleBase" id="RU367011"/>
    </source>
</evidence>
<dbReference type="PANTHER" id="PTHR18952">
    <property type="entry name" value="CARBONIC ANHYDRASE"/>
    <property type="match status" value="1"/>
</dbReference>
<dbReference type="CDD" id="cd03124">
    <property type="entry name" value="alpha_CA_prokaryotic_like"/>
    <property type="match status" value="1"/>
</dbReference>
<name>A0A9W4SY22_9GLOM</name>
<gene>
    <name evidence="11" type="ORF">FWILDA_LOCUS10993</name>
</gene>
<dbReference type="Proteomes" id="UP001153678">
    <property type="component" value="Unassembled WGS sequence"/>
</dbReference>
<feature type="signal peptide" evidence="9">
    <location>
        <begin position="1"/>
        <end position="22"/>
    </location>
</feature>
<evidence type="ECO:0000256" key="2">
    <source>
        <dbReference type="ARBA" id="ARBA00002904"/>
    </source>
</evidence>
<dbReference type="PROSITE" id="PS51144">
    <property type="entry name" value="ALPHA_CA_2"/>
    <property type="match status" value="1"/>
</dbReference>
<keyword evidence="9" id="KW-0732">Signal</keyword>